<dbReference type="PRINTS" id="PR00766">
    <property type="entry name" value="CUDAOXIDASE"/>
</dbReference>
<dbReference type="InterPro" id="IPR015798">
    <property type="entry name" value="Cu_amine_oxidase_C"/>
</dbReference>
<feature type="modified residue" description="2',4',5'-topaquinone" evidence="7">
    <location>
        <position position="588"/>
    </location>
</feature>
<feature type="active site" description="Schiff-base intermediate with substrate; via topaquinone" evidence="6">
    <location>
        <position position="588"/>
    </location>
</feature>
<comment type="caution">
    <text evidence="12">The sequence shown here is derived from an EMBL/GenBank/DDBJ whole genome shotgun (WGS) entry which is preliminary data.</text>
</comment>
<keyword evidence="10" id="KW-0812">Transmembrane</keyword>
<dbReference type="InterPro" id="IPR016182">
    <property type="entry name" value="Cu_amine_oxidase_N-reg"/>
</dbReference>
<dbReference type="GO" id="GO:0048038">
    <property type="term" value="F:quinone binding"/>
    <property type="evidence" value="ECO:0007669"/>
    <property type="project" value="InterPro"/>
</dbReference>
<feature type="compositionally biased region" description="Polar residues" evidence="9">
    <location>
        <begin position="107"/>
        <end position="128"/>
    </location>
</feature>
<keyword evidence="5 8" id="KW-0186">Copper</keyword>
<evidence type="ECO:0000256" key="9">
    <source>
        <dbReference type="SAM" id="MobiDB-lite"/>
    </source>
</evidence>
<feature type="region of interest" description="Disordered" evidence="9">
    <location>
        <begin position="101"/>
        <end position="158"/>
    </location>
</feature>
<sequence>MPSEETDLSDIDVMPYQNGTGHAPVEGVKSSGPWRASGSYSRKLKVTNSLTGDKRTEKNVTLLYVIIGIVLFVLGLAVGILIGNYAIRDDAKDDIVKYDESRGRPDLQSTPLPDLKSTTDVPSITHEQTTASLSSSSTSPCECSVSTHAPKPSTTGSSNTCNWCKYVNPDQSVGDEASKSPFAALTKNELDTVYRVLKARGYLSPSPTELKDNILSHMFLYPLEKQLVINFLDNGGPFPGRFAQVHVNRGGRAVPDIMEYKVGPLNVSDSEVIVTELRKDGEIPFNSRPYDKKEPLPMHEVLQSHLIAIDTLLAESFDGASFSNQQIGVSFYPLPSSSADDRLSGMYLYMNGKSYQTISMVPVSCIVHHPGPDSAAWYPSDFYYLGQGPFASGDEMQTAYNNGSLRKIKFPAGYMQRAEIFYLMQNKSLPERPLADVPPPRSYETKGSRYVIRGSRVTWLGWEFEVSSNIFMGPRIFDIRFKGQRIAYEISLQDITLIYSSQTNGAGPPALSDTGYLLGTYNRPRLGLDCPARSKTLSTYSFLHERTTSSQFACVFEADGQEPLWRHGQKGLADHYLVVRATMNLGNYDYTMEWRFHLDGSVETLLIASGFLYGSFWDPEDPLLKSDKSTTPFGYRIADYLIGPIHDHSFVIKVDLDILGTKNSFETIHWKSGQSVEAYQSHTNITQKPGYFFFNHTRYLVPEILEHEQGFTSNPLKPKYFTIVNENERNVWGVKRGYRVIPYSTMAENLPEEHLMFHAWNHLRNQVYVTRRKDEEQHGTASWYGLQHPVGATGGVGDALNNETIRNEDLVLWITEKFLHAPTSEDLPMTINVKSGFKLKPFNYFDRTPVFDVRAHYDQKSQPYPFQEPCYEV</sequence>
<dbReference type="PANTHER" id="PTHR10638">
    <property type="entry name" value="COPPER AMINE OXIDASE"/>
    <property type="match status" value="1"/>
</dbReference>
<keyword evidence="10" id="KW-1133">Transmembrane helix</keyword>
<keyword evidence="10" id="KW-0472">Membrane</keyword>
<dbReference type="Proteomes" id="UP000828390">
    <property type="component" value="Unassembled WGS sequence"/>
</dbReference>
<dbReference type="OrthoDB" id="5379943at2759"/>
<keyword evidence="3 6" id="KW-0801">TPQ</keyword>
<evidence type="ECO:0000256" key="10">
    <source>
        <dbReference type="SAM" id="Phobius"/>
    </source>
</evidence>
<dbReference type="Gene3D" id="2.70.98.20">
    <property type="entry name" value="Copper amine oxidase, catalytic domain"/>
    <property type="match status" value="1"/>
</dbReference>
<dbReference type="GO" id="GO:0008131">
    <property type="term" value="F:primary methylamine oxidase activity"/>
    <property type="evidence" value="ECO:0007669"/>
    <property type="project" value="InterPro"/>
</dbReference>
<evidence type="ECO:0000256" key="7">
    <source>
        <dbReference type="PIRSR" id="PIRSR600269-51"/>
    </source>
</evidence>
<evidence type="ECO:0000259" key="11">
    <source>
        <dbReference type="Pfam" id="PF01179"/>
    </source>
</evidence>
<feature type="compositionally biased region" description="Low complexity" evidence="9">
    <location>
        <begin position="129"/>
        <end position="147"/>
    </location>
</feature>
<dbReference type="EC" id="1.4.3.-" evidence="8"/>
<organism evidence="12 13">
    <name type="scientific">Dreissena polymorpha</name>
    <name type="common">Zebra mussel</name>
    <name type="synonym">Mytilus polymorpha</name>
    <dbReference type="NCBI Taxonomy" id="45954"/>
    <lineage>
        <taxon>Eukaryota</taxon>
        <taxon>Metazoa</taxon>
        <taxon>Spiralia</taxon>
        <taxon>Lophotrochozoa</taxon>
        <taxon>Mollusca</taxon>
        <taxon>Bivalvia</taxon>
        <taxon>Autobranchia</taxon>
        <taxon>Heteroconchia</taxon>
        <taxon>Euheterodonta</taxon>
        <taxon>Imparidentia</taxon>
        <taxon>Neoheterodontei</taxon>
        <taxon>Myida</taxon>
        <taxon>Dreissenoidea</taxon>
        <taxon>Dreissenidae</taxon>
        <taxon>Dreissena</taxon>
    </lineage>
</organism>
<protein>
    <recommendedName>
        <fullName evidence="8">Amine oxidase</fullName>
        <ecNumber evidence="8">1.4.3.-</ecNumber>
    </recommendedName>
</protein>
<feature type="domain" description="Copper amine oxidase catalytic" evidence="11">
    <location>
        <begin position="441"/>
        <end position="850"/>
    </location>
</feature>
<dbReference type="Pfam" id="PF01179">
    <property type="entry name" value="Cu_amine_oxid"/>
    <property type="match status" value="1"/>
</dbReference>
<keyword evidence="4 8" id="KW-0560">Oxidoreductase</keyword>
<dbReference type="GO" id="GO:0005507">
    <property type="term" value="F:copper ion binding"/>
    <property type="evidence" value="ECO:0007669"/>
    <property type="project" value="InterPro"/>
</dbReference>
<feature type="active site" description="Proton acceptor" evidence="6">
    <location>
        <position position="513"/>
    </location>
</feature>
<dbReference type="SUPFAM" id="SSF54416">
    <property type="entry name" value="Amine oxidase N-terminal region"/>
    <property type="match status" value="1"/>
</dbReference>
<name>A0A9D4IZJ3_DREPO</name>
<evidence type="ECO:0000256" key="5">
    <source>
        <dbReference type="ARBA" id="ARBA00023008"/>
    </source>
</evidence>
<evidence type="ECO:0000256" key="1">
    <source>
        <dbReference type="ARBA" id="ARBA00007983"/>
    </source>
</evidence>
<dbReference type="InterPro" id="IPR000269">
    <property type="entry name" value="Cu_amine_oxidase"/>
</dbReference>
<proteinExistence type="inferred from homology"/>
<dbReference type="SUPFAM" id="SSF49998">
    <property type="entry name" value="Amine oxidase catalytic domain"/>
    <property type="match status" value="1"/>
</dbReference>
<evidence type="ECO:0000313" key="12">
    <source>
        <dbReference type="EMBL" id="KAH3794166.1"/>
    </source>
</evidence>
<dbReference type="PANTHER" id="PTHR10638:SF20">
    <property type="entry name" value="AMINE OXIDASE"/>
    <property type="match status" value="1"/>
</dbReference>
<evidence type="ECO:0000256" key="6">
    <source>
        <dbReference type="PIRSR" id="PIRSR600269-50"/>
    </source>
</evidence>
<evidence type="ECO:0000313" key="13">
    <source>
        <dbReference type="Proteomes" id="UP000828390"/>
    </source>
</evidence>
<dbReference type="GO" id="GO:0009308">
    <property type="term" value="P:amine metabolic process"/>
    <property type="evidence" value="ECO:0007669"/>
    <property type="project" value="UniProtKB-UniRule"/>
</dbReference>
<keyword evidence="13" id="KW-1185">Reference proteome</keyword>
<accession>A0A9D4IZJ3</accession>
<comment type="PTM">
    <text evidence="7 8">Topaquinone (TPQ) is generated by copper-dependent autoxidation of a specific tyrosyl residue.</text>
</comment>
<dbReference type="GO" id="GO:0005886">
    <property type="term" value="C:plasma membrane"/>
    <property type="evidence" value="ECO:0007669"/>
    <property type="project" value="TreeGrafter"/>
</dbReference>
<gene>
    <name evidence="12" type="ORF">DPMN_147697</name>
</gene>
<reference evidence="12" key="1">
    <citation type="journal article" date="2019" name="bioRxiv">
        <title>The Genome of the Zebra Mussel, Dreissena polymorpha: A Resource for Invasive Species Research.</title>
        <authorList>
            <person name="McCartney M.A."/>
            <person name="Auch B."/>
            <person name="Kono T."/>
            <person name="Mallez S."/>
            <person name="Zhang Y."/>
            <person name="Obille A."/>
            <person name="Becker A."/>
            <person name="Abrahante J.E."/>
            <person name="Garbe J."/>
            <person name="Badalamenti J.P."/>
            <person name="Herman A."/>
            <person name="Mangelson H."/>
            <person name="Liachko I."/>
            <person name="Sullivan S."/>
            <person name="Sone E.D."/>
            <person name="Koren S."/>
            <person name="Silverstein K.A.T."/>
            <person name="Beckman K.B."/>
            <person name="Gohl D.M."/>
        </authorList>
    </citation>
    <scope>NUCLEOTIDE SEQUENCE</scope>
    <source>
        <strain evidence="12">Duluth1</strain>
        <tissue evidence="12">Whole animal</tissue>
    </source>
</reference>
<evidence type="ECO:0000256" key="4">
    <source>
        <dbReference type="ARBA" id="ARBA00023002"/>
    </source>
</evidence>
<dbReference type="Gene3D" id="3.10.450.40">
    <property type="match status" value="2"/>
</dbReference>
<evidence type="ECO:0000256" key="2">
    <source>
        <dbReference type="ARBA" id="ARBA00022723"/>
    </source>
</evidence>
<dbReference type="AlphaFoldDB" id="A0A9D4IZJ3"/>
<comment type="cofactor">
    <cofactor evidence="8">
        <name>Cu cation</name>
        <dbReference type="ChEBI" id="CHEBI:23378"/>
    </cofactor>
    <text evidence="8">Contains 1 topaquinone per subunit.</text>
</comment>
<dbReference type="InterPro" id="IPR036460">
    <property type="entry name" value="Cu_amine_oxidase_C_sf"/>
</dbReference>
<feature type="transmembrane region" description="Helical" evidence="10">
    <location>
        <begin position="62"/>
        <end position="87"/>
    </location>
</feature>
<evidence type="ECO:0000256" key="3">
    <source>
        <dbReference type="ARBA" id="ARBA00022772"/>
    </source>
</evidence>
<reference evidence="12" key="2">
    <citation type="submission" date="2020-11" db="EMBL/GenBank/DDBJ databases">
        <authorList>
            <person name="McCartney M.A."/>
            <person name="Auch B."/>
            <person name="Kono T."/>
            <person name="Mallez S."/>
            <person name="Becker A."/>
            <person name="Gohl D.M."/>
            <person name="Silverstein K.A.T."/>
            <person name="Koren S."/>
            <person name="Bechman K.B."/>
            <person name="Herman A."/>
            <person name="Abrahante J.E."/>
            <person name="Garbe J."/>
        </authorList>
    </citation>
    <scope>NUCLEOTIDE SEQUENCE</scope>
    <source>
        <strain evidence="12">Duluth1</strain>
        <tissue evidence="12">Whole animal</tissue>
    </source>
</reference>
<comment type="similarity">
    <text evidence="1 8">Belongs to the copper/topaquinone oxidase family.</text>
</comment>
<dbReference type="EMBL" id="JAIWYP010000007">
    <property type="protein sequence ID" value="KAH3794166.1"/>
    <property type="molecule type" value="Genomic_DNA"/>
</dbReference>
<evidence type="ECO:0000256" key="8">
    <source>
        <dbReference type="RuleBase" id="RU000672"/>
    </source>
</evidence>
<keyword evidence="2 8" id="KW-0479">Metal-binding</keyword>